<proteinExistence type="predicted"/>
<dbReference type="PANTHER" id="PTHR30255">
    <property type="entry name" value="SINGLE-STRANDED-DNA-SPECIFIC EXONUCLEASE RECJ"/>
    <property type="match status" value="1"/>
</dbReference>
<keyword evidence="1" id="KW-0378">Hydrolase</keyword>
<dbReference type="PANTHER" id="PTHR30255:SF2">
    <property type="entry name" value="SINGLE-STRANDED-DNA-SPECIFIC EXONUCLEASE RECJ"/>
    <property type="match status" value="1"/>
</dbReference>
<sequence>MRILKRIIEGASWTQAVPEYKPPYIERLTKAINNREKVIVYGTGDREGICGISILVLVLRYFNSDVEYFVVDGNESADELKDLVRRHIDFFSPGLMITLSERITRAACEAAGGGEGLAMAIGARTEGDALSYYKEDLSLVGNVYQLSELLSRYYNTRNFMRYSDLVYLGAPAGSPLGKDENLYRSLGREQLDCTTNYGLCAAKAITRGDIDGIRKFITPKDNPVGALDNSRIIIEMLTTGDGNRAEQIAKYLQNLALC</sequence>
<dbReference type="Proteomes" id="UP001519271">
    <property type="component" value="Unassembled WGS sequence"/>
</dbReference>
<name>A0ABS4G0Y6_9CLOT</name>
<keyword evidence="1" id="KW-0269">Exonuclease</keyword>
<dbReference type="EMBL" id="JAGGKC010000003">
    <property type="protein sequence ID" value="MBP1918167.1"/>
    <property type="molecule type" value="Genomic_DNA"/>
</dbReference>
<dbReference type="InterPro" id="IPR051673">
    <property type="entry name" value="SSDNA_exonuclease_RecJ"/>
</dbReference>
<dbReference type="SUPFAM" id="SSF64182">
    <property type="entry name" value="DHH phosphoesterases"/>
    <property type="match status" value="1"/>
</dbReference>
<evidence type="ECO:0000313" key="1">
    <source>
        <dbReference type="EMBL" id="MBP1918167.1"/>
    </source>
</evidence>
<keyword evidence="1" id="KW-0540">Nuclease</keyword>
<comment type="caution">
    <text evidence="1">The sequence shown here is derived from an EMBL/GenBank/DDBJ whole genome shotgun (WGS) entry which is preliminary data.</text>
</comment>
<protein>
    <submittedName>
        <fullName evidence="1">Single-stranded DNA-specific DHH superfamily exonuclease</fullName>
    </submittedName>
</protein>
<dbReference type="RefSeq" id="WP_209458403.1">
    <property type="nucleotide sequence ID" value="NZ_JAGGKC010000003.1"/>
</dbReference>
<keyword evidence="2" id="KW-1185">Reference proteome</keyword>
<gene>
    <name evidence="1" type="ORF">J2Z34_000638</name>
</gene>
<organism evidence="1 2">
    <name type="scientific">Youngiibacter multivorans</name>
    <dbReference type="NCBI Taxonomy" id="937251"/>
    <lineage>
        <taxon>Bacteria</taxon>
        <taxon>Bacillati</taxon>
        <taxon>Bacillota</taxon>
        <taxon>Clostridia</taxon>
        <taxon>Eubacteriales</taxon>
        <taxon>Clostridiaceae</taxon>
        <taxon>Youngiibacter</taxon>
    </lineage>
</organism>
<dbReference type="InterPro" id="IPR038763">
    <property type="entry name" value="DHH_sf"/>
</dbReference>
<evidence type="ECO:0000313" key="2">
    <source>
        <dbReference type="Proteomes" id="UP001519271"/>
    </source>
</evidence>
<reference evidence="1 2" key="1">
    <citation type="submission" date="2021-03" db="EMBL/GenBank/DDBJ databases">
        <title>Genomic Encyclopedia of Type Strains, Phase IV (KMG-IV): sequencing the most valuable type-strain genomes for metagenomic binning, comparative biology and taxonomic classification.</title>
        <authorList>
            <person name="Goeker M."/>
        </authorList>
    </citation>
    <scope>NUCLEOTIDE SEQUENCE [LARGE SCALE GENOMIC DNA]</scope>
    <source>
        <strain evidence="1 2">DSM 6139</strain>
    </source>
</reference>
<dbReference type="GO" id="GO:0004527">
    <property type="term" value="F:exonuclease activity"/>
    <property type="evidence" value="ECO:0007669"/>
    <property type="project" value="UniProtKB-KW"/>
</dbReference>
<accession>A0ABS4G0Y6</accession>
<dbReference type="Gene3D" id="3.90.1640.30">
    <property type="match status" value="2"/>
</dbReference>